<dbReference type="AlphaFoldDB" id="A0A183DV96"/>
<accession>A0A183DV96</accession>
<evidence type="ECO:0000313" key="4">
    <source>
        <dbReference type="WBParaSite" id="GPUH_0001265101-mRNA-1"/>
    </source>
</evidence>
<dbReference type="Proteomes" id="UP000271098">
    <property type="component" value="Unassembled WGS sequence"/>
</dbReference>
<dbReference type="PROSITE" id="PS01088">
    <property type="entry name" value="CAP_1"/>
    <property type="match status" value="1"/>
</dbReference>
<reference evidence="2 3" key="2">
    <citation type="submission" date="2018-11" db="EMBL/GenBank/DDBJ databases">
        <authorList>
            <consortium name="Pathogen Informatics"/>
        </authorList>
    </citation>
    <scope>NUCLEOTIDE SEQUENCE [LARGE SCALE GENOMIC DNA]</scope>
</reference>
<organism evidence="4">
    <name type="scientific">Gongylonema pulchrum</name>
    <dbReference type="NCBI Taxonomy" id="637853"/>
    <lineage>
        <taxon>Eukaryota</taxon>
        <taxon>Metazoa</taxon>
        <taxon>Ecdysozoa</taxon>
        <taxon>Nematoda</taxon>
        <taxon>Chromadorea</taxon>
        <taxon>Rhabditida</taxon>
        <taxon>Spirurina</taxon>
        <taxon>Spiruromorpha</taxon>
        <taxon>Spiruroidea</taxon>
        <taxon>Gongylonematidae</taxon>
        <taxon>Gongylonema</taxon>
    </lineage>
</organism>
<gene>
    <name evidence="2" type="ORF">GPUH_LOCUS12637</name>
</gene>
<feature type="region of interest" description="Disordered" evidence="1">
    <location>
        <begin position="1"/>
        <end position="24"/>
    </location>
</feature>
<proteinExistence type="predicted"/>
<evidence type="ECO:0000256" key="1">
    <source>
        <dbReference type="SAM" id="MobiDB-lite"/>
    </source>
</evidence>
<dbReference type="GO" id="GO:0007010">
    <property type="term" value="P:cytoskeleton organization"/>
    <property type="evidence" value="ECO:0007669"/>
    <property type="project" value="InterPro"/>
</dbReference>
<sequence length="80" mass="8421">MLRSQAETGVYSGEPSAMNNTPAGSLEKLVQRLETATLRLEALSSQKPALAPKPASSSSTPACGTTGKLLLLYFRAPPIF</sequence>
<evidence type="ECO:0000313" key="3">
    <source>
        <dbReference type="Proteomes" id="UP000271098"/>
    </source>
</evidence>
<dbReference type="EMBL" id="UYRT01079480">
    <property type="protein sequence ID" value="VDN20804.1"/>
    <property type="molecule type" value="Genomic_DNA"/>
</dbReference>
<name>A0A183DV96_9BILA</name>
<keyword evidence="3" id="KW-1185">Reference proteome</keyword>
<evidence type="ECO:0000313" key="2">
    <source>
        <dbReference type="EMBL" id="VDN20804.1"/>
    </source>
</evidence>
<dbReference type="Pfam" id="PF01213">
    <property type="entry name" value="CAP_N-CM"/>
    <property type="match status" value="1"/>
</dbReference>
<dbReference type="WBParaSite" id="GPUH_0001265101-mRNA-1">
    <property type="protein sequence ID" value="GPUH_0001265101-mRNA-1"/>
    <property type="gene ID" value="GPUH_0001265101"/>
</dbReference>
<dbReference type="OrthoDB" id="5860936at2759"/>
<dbReference type="InterPro" id="IPR018106">
    <property type="entry name" value="CAP_CS_N"/>
</dbReference>
<dbReference type="InterPro" id="IPR013992">
    <property type="entry name" value="Adenylate_cyclase-assoc_CAP_N"/>
</dbReference>
<reference evidence="4" key="1">
    <citation type="submission" date="2016-06" db="UniProtKB">
        <authorList>
            <consortium name="WormBaseParasite"/>
        </authorList>
    </citation>
    <scope>IDENTIFICATION</scope>
</reference>
<protein>
    <submittedName>
        <fullName evidence="4">CAP_N domain-containing protein</fullName>
    </submittedName>
</protein>
<dbReference type="GO" id="GO:0003779">
    <property type="term" value="F:actin binding"/>
    <property type="evidence" value="ECO:0007669"/>
    <property type="project" value="InterPro"/>
</dbReference>